<reference evidence="4 5" key="1">
    <citation type="submission" date="2006-10" db="EMBL/GenBank/DDBJ databases">
        <title>The Genome Sequence of Batrachochytrium dendrobatidis JEL423.</title>
        <authorList>
            <consortium name="The Broad Institute Genome Sequencing Platform"/>
            <person name="Birren B."/>
            <person name="Lander E."/>
            <person name="Galagan J."/>
            <person name="Cuomo C."/>
            <person name="Devon K."/>
            <person name="Jaffe D."/>
            <person name="Butler J."/>
            <person name="Alvarez P."/>
            <person name="Gnerre S."/>
            <person name="Grabherr M."/>
            <person name="Kleber M."/>
            <person name="Mauceli E."/>
            <person name="Brockman W."/>
            <person name="Young S."/>
            <person name="LaButti K."/>
            <person name="Sykes S."/>
            <person name="DeCaprio D."/>
            <person name="Crawford M."/>
            <person name="Koehrsen M."/>
            <person name="Engels R."/>
            <person name="Montgomery P."/>
            <person name="Pearson M."/>
            <person name="Howarth C."/>
            <person name="Larson L."/>
            <person name="White J."/>
            <person name="O'Leary S."/>
            <person name="Kodira C."/>
            <person name="Zeng Q."/>
            <person name="Yandava C."/>
            <person name="Alvarado L."/>
            <person name="Longcore J."/>
            <person name="James T."/>
        </authorList>
    </citation>
    <scope>NUCLEOTIDE SEQUENCE [LARGE SCALE GENOMIC DNA]</scope>
    <source>
        <strain evidence="4 5">JEL423</strain>
    </source>
</reference>
<dbReference type="PROSITE" id="PS50297">
    <property type="entry name" value="ANK_REP_REGION"/>
    <property type="match status" value="4"/>
</dbReference>
<keyword evidence="2 3" id="KW-0040">ANK repeat</keyword>
<keyword evidence="1" id="KW-0677">Repeat</keyword>
<evidence type="ECO:0000313" key="4">
    <source>
        <dbReference type="EMBL" id="OAJ39958.1"/>
    </source>
</evidence>
<accession>A0A177WIL1</accession>
<protein>
    <submittedName>
        <fullName evidence="4">Uncharacterized protein</fullName>
    </submittedName>
</protein>
<proteinExistence type="predicted"/>
<dbReference type="InterPro" id="IPR002110">
    <property type="entry name" value="Ankyrin_rpt"/>
</dbReference>
<dbReference type="OrthoDB" id="426293at2759"/>
<dbReference type="Pfam" id="PF00023">
    <property type="entry name" value="Ank"/>
    <property type="match status" value="2"/>
</dbReference>
<dbReference type="SMART" id="SM00248">
    <property type="entry name" value="ANK"/>
    <property type="match status" value="12"/>
</dbReference>
<reference evidence="4 5" key="2">
    <citation type="submission" date="2016-05" db="EMBL/GenBank/DDBJ databases">
        <title>Lineage-specific infection strategies underlie the spectrum of fungal disease in amphibians.</title>
        <authorList>
            <person name="Cuomo C.A."/>
            <person name="Farrer R.A."/>
            <person name="James T."/>
            <person name="Longcore J."/>
            <person name="Birren B."/>
        </authorList>
    </citation>
    <scope>NUCLEOTIDE SEQUENCE [LARGE SCALE GENOMIC DNA]</scope>
    <source>
        <strain evidence="4 5">JEL423</strain>
    </source>
</reference>
<name>A0A177WIL1_BATDL</name>
<dbReference type="InterPro" id="IPR036770">
    <property type="entry name" value="Ankyrin_rpt-contain_sf"/>
</dbReference>
<sequence>MRQLPDTVVLNIMQYVAVIAPKSLWTLYHTGSRIRRILQPRIANGHCPYCSSSKATNRLSDCTTYGSNGDYQDSPDSTHRCSHYSNDSQNSHSLRNACCNPIAAADSPQSVVVSFTEGSAITLVDTTTDSKTPNSSELWATAFRSLLLQVSLLFPPPDFLNVLARRHFQLMHYAVLAGSALTPQELAMALLIAIAAPNPSLARLLLGYGAALQLTDSWHPDPLHYAAEMGCNSICTMLIRTQAERDDQSVSSQTIQPHNSATHSSIDTTISKNETLKSNTTMCTKNAHGYGLTAMNAKYINREHPRYGRPLDRAVYARQFSTCQLLLALGATKKEEPLLIDAICYNDLDLCDWLLSDGADPNLSDRMGSDSPLYVAALVGNDEICQHLVAAGARLVPVALSTPNESTATPDALNKSTLVDSVPSTNALSINTCISNLISSPICQSPLFAAISGGHLRAFKSLLAMAKTYGVLRDMAPALFMEACRRGQSEMLQQLRSAGTFKNIDNSQLLSIAIDAGHAHICQILLDDIDFDIEDLEASEAEGQQTLLHRATWAQSTACCEVLVAAGMDVNGLNKGLDSSLHIAIESGSIELCKTLLKLGANVNSPNRSGETPLHYAAMHAQPAICVLLAEHGAHLYSQTNEGQTPLHLAIETASYNTCFSLVYEVGADVNATNRLGETPLHRAAMFAYFDICELLVMCGALINAISHVGATPLDFAMAEPESRLALYLKSHGALASSKLGEIV</sequence>
<evidence type="ECO:0000313" key="5">
    <source>
        <dbReference type="Proteomes" id="UP000077115"/>
    </source>
</evidence>
<feature type="repeat" description="ANK" evidence="3">
    <location>
        <begin position="576"/>
        <end position="608"/>
    </location>
</feature>
<dbReference type="VEuPathDB" id="FungiDB:BDEG_23749"/>
<dbReference type="STRING" id="403673.A0A177WIL1"/>
<organism evidence="4 5">
    <name type="scientific">Batrachochytrium dendrobatidis (strain JEL423)</name>
    <dbReference type="NCBI Taxonomy" id="403673"/>
    <lineage>
        <taxon>Eukaryota</taxon>
        <taxon>Fungi</taxon>
        <taxon>Fungi incertae sedis</taxon>
        <taxon>Chytridiomycota</taxon>
        <taxon>Chytridiomycota incertae sedis</taxon>
        <taxon>Chytridiomycetes</taxon>
        <taxon>Rhizophydiales</taxon>
        <taxon>Rhizophydiales incertae sedis</taxon>
        <taxon>Batrachochytrium</taxon>
    </lineage>
</organism>
<evidence type="ECO:0000256" key="3">
    <source>
        <dbReference type="PROSITE-ProRule" id="PRU00023"/>
    </source>
</evidence>
<dbReference type="AlphaFoldDB" id="A0A177WIL1"/>
<gene>
    <name evidence="4" type="ORF">BDEG_23749</name>
</gene>
<dbReference type="PANTHER" id="PTHR24126">
    <property type="entry name" value="ANKYRIN REPEAT, PH AND SEC7 DOMAIN CONTAINING PROTEIN SECG-RELATED"/>
    <property type="match status" value="1"/>
</dbReference>
<dbReference type="eggNOG" id="KOG0504">
    <property type="taxonomic scope" value="Eukaryota"/>
</dbReference>
<evidence type="ECO:0000256" key="2">
    <source>
        <dbReference type="ARBA" id="ARBA00023043"/>
    </source>
</evidence>
<dbReference type="Gene3D" id="1.25.40.20">
    <property type="entry name" value="Ankyrin repeat-containing domain"/>
    <property type="match status" value="3"/>
</dbReference>
<feature type="repeat" description="ANK" evidence="3">
    <location>
        <begin position="642"/>
        <end position="675"/>
    </location>
</feature>
<dbReference type="PANTHER" id="PTHR24126:SF14">
    <property type="entry name" value="ANK_REP_REGION DOMAIN-CONTAINING PROTEIN"/>
    <property type="match status" value="1"/>
</dbReference>
<feature type="repeat" description="ANK" evidence="3">
    <location>
        <begin position="676"/>
        <end position="708"/>
    </location>
</feature>
<feature type="repeat" description="ANK" evidence="3">
    <location>
        <begin position="609"/>
        <end position="641"/>
    </location>
</feature>
<dbReference type="EMBL" id="DS022303">
    <property type="protein sequence ID" value="OAJ39958.1"/>
    <property type="molecule type" value="Genomic_DNA"/>
</dbReference>
<evidence type="ECO:0000256" key="1">
    <source>
        <dbReference type="ARBA" id="ARBA00022737"/>
    </source>
</evidence>
<dbReference type="PROSITE" id="PS50088">
    <property type="entry name" value="ANK_REPEAT"/>
    <property type="match status" value="4"/>
</dbReference>
<dbReference type="SUPFAM" id="SSF48403">
    <property type="entry name" value="Ankyrin repeat"/>
    <property type="match status" value="2"/>
</dbReference>
<dbReference type="Proteomes" id="UP000077115">
    <property type="component" value="Unassembled WGS sequence"/>
</dbReference>
<dbReference type="Pfam" id="PF12796">
    <property type="entry name" value="Ank_2"/>
    <property type="match status" value="2"/>
</dbReference>